<keyword evidence="2" id="KW-1133">Transmembrane helix</keyword>
<dbReference type="Proteomes" id="UP000030640">
    <property type="component" value="Unassembled WGS sequence"/>
</dbReference>
<gene>
    <name evidence="3" type="ORF">C922_05828</name>
</gene>
<feature type="transmembrane region" description="Helical" evidence="2">
    <location>
        <begin position="250"/>
        <end position="270"/>
    </location>
</feature>
<organism evidence="3 4">
    <name type="scientific">Plasmodium inui San Antonio 1</name>
    <dbReference type="NCBI Taxonomy" id="1237626"/>
    <lineage>
        <taxon>Eukaryota</taxon>
        <taxon>Sar</taxon>
        <taxon>Alveolata</taxon>
        <taxon>Apicomplexa</taxon>
        <taxon>Aconoidasida</taxon>
        <taxon>Haemosporida</taxon>
        <taxon>Plasmodiidae</taxon>
        <taxon>Plasmodium</taxon>
        <taxon>Plasmodium (Plasmodium)</taxon>
    </lineage>
</organism>
<feature type="compositionally biased region" description="Polar residues" evidence="1">
    <location>
        <begin position="59"/>
        <end position="70"/>
    </location>
</feature>
<evidence type="ECO:0000313" key="4">
    <source>
        <dbReference type="Proteomes" id="UP000030640"/>
    </source>
</evidence>
<feature type="region of interest" description="Disordered" evidence="1">
    <location>
        <begin position="1"/>
        <end position="135"/>
    </location>
</feature>
<dbReference type="OrthoDB" id="381905at2759"/>
<sequence length="292" mass="33406">MIGDSKESRTRRSIGIKKEEEPSLSRERNYNLTSSNPQPPKLVPNKELKGQNFCERSGISPQHLQEGGNSETERGRLTSGRLRAKKLPTHGAEESDNFLREPEDDYYRGRKGFQCPNGHEGTKEPMNKGPLSVMEGDRLQPGVLNGERRRKSKNIPEVLEYYHPSYRREGLKTKIRGLLKRVDLRFQLKLMRYMKGRNYSVESEFLELRGGGRILAYYYREYGVLLPLIVATVELLISLLGLLVPGLYSVSIAACIIIGGLFLSILYYYIRTYCKIKKMGRCFKKHGVIIDA</sequence>
<keyword evidence="2" id="KW-0812">Transmembrane</keyword>
<accession>W7AEV0</accession>
<keyword evidence="4" id="KW-1185">Reference proteome</keyword>
<keyword evidence="2" id="KW-0472">Membrane</keyword>
<name>W7AEV0_9APIC</name>
<evidence type="ECO:0000313" key="3">
    <source>
        <dbReference type="EMBL" id="EUD63791.1"/>
    </source>
</evidence>
<evidence type="ECO:0000256" key="2">
    <source>
        <dbReference type="SAM" id="Phobius"/>
    </source>
</evidence>
<dbReference type="GeneID" id="20041102"/>
<dbReference type="RefSeq" id="XP_008819621.1">
    <property type="nucleotide sequence ID" value="XM_008821399.1"/>
</dbReference>
<feature type="transmembrane region" description="Helical" evidence="2">
    <location>
        <begin position="222"/>
        <end position="244"/>
    </location>
</feature>
<evidence type="ECO:0000256" key="1">
    <source>
        <dbReference type="SAM" id="MobiDB-lite"/>
    </source>
</evidence>
<protein>
    <submittedName>
        <fullName evidence="3">Uncharacterized protein</fullName>
    </submittedName>
</protein>
<dbReference type="AlphaFoldDB" id="W7AEV0"/>
<proteinExistence type="predicted"/>
<reference evidence="3 4" key="1">
    <citation type="submission" date="2013-02" db="EMBL/GenBank/DDBJ databases">
        <title>The Genome Sequence of Plasmodium inui San Antonio 1.</title>
        <authorList>
            <consortium name="The Broad Institute Genome Sequencing Platform"/>
            <consortium name="The Broad Institute Genome Sequencing Center for Infectious Disease"/>
            <person name="Neafsey D."/>
            <person name="Cheeseman I."/>
            <person name="Volkman S."/>
            <person name="Adams J."/>
            <person name="Walker B."/>
            <person name="Young S.K."/>
            <person name="Zeng Q."/>
            <person name="Gargeya S."/>
            <person name="Fitzgerald M."/>
            <person name="Haas B."/>
            <person name="Abouelleil A."/>
            <person name="Alvarado L."/>
            <person name="Arachchi H.M."/>
            <person name="Berlin A.M."/>
            <person name="Chapman S.B."/>
            <person name="Dewar J."/>
            <person name="Goldberg J."/>
            <person name="Griggs A."/>
            <person name="Gujja S."/>
            <person name="Hansen M."/>
            <person name="Howarth C."/>
            <person name="Imamovic A."/>
            <person name="Larimer J."/>
            <person name="McCowan C."/>
            <person name="Murphy C."/>
            <person name="Neiman D."/>
            <person name="Pearson M."/>
            <person name="Priest M."/>
            <person name="Roberts A."/>
            <person name="Saif S."/>
            <person name="Shea T."/>
            <person name="Sisk P."/>
            <person name="Sykes S."/>
            <person name="Wortman J."/>
            <person name="Nusbaum C."/>
            <person name="Birren B."/>
        </authorList>
    </citation>
    <scope>NUCLEOTIDE SEQUENCE [LARGE SCALE GENOMIC DNA]</scope>
    <source>
        <strain evidence="3 4">San Antonio 1</strain>
    </source>
</reference>
<dbReference type="EMBL" id="KI965674">
    <property type="protein sequence ID" value="EUD63791.1"/>
    <property type="molecule type" value="Genomic_DNA"/>
</dbReference>
<feature type="compositionally biased region" description="Basic and acidic residues" evidence="1">
    <location>
        <begin position="1"/>
        <end position="29"/>
    </location>
</feature>
<feature type="compositionally biased region" description="Basic and acidic residues" evidence="1">
    <location>
        <begin position="91"/>
        <end position="108"/>
    </location>
</feature>
<dbReference type="VEuPathDB" id="PlasmoDB:C922_05828"/>